<reference evidence="3 4" key="1">
    <citation type="journal article" date="2015" name="Stand. Genomic Sci.">
        <title>Genomic Encyclopedia of Bacterial and Archaeal Type Strains, Phase III: the genomes of soil and plant-associated and newly described type strains.</title>
        <authorList>
            <person name="Whitman W.B."/>
            <person name="Woyke T."/>
            <person name="Klenk H.P."/>
            <person name="Zhou Y."/>
            <person name="Lilburn T.G."/>
            <person name="Beck B.J."/>
            <person name="De Vos P."/>
            <person name="Vandamme P."/>
            <person name="Eisen J.A."/>
            <person name="Garrity G."/>
            <person name="Hugenholtz P."/>
            <person name="Kyrpides N.C."/>
        </authorList>
    </citation>
    <scope>NUCLEOTIDE SEQUENCE [LARGE SCALE GENOMIC DNA]</scope>
    <source>
        <strain evidence="3 4">CECT 7306</strain>
    </source>
</reference>
<comment type="caution">
    <text evidence="3">The sequence shown here is derived from an EMBL/GenBank/DDBJ whole genome shotgun (WGS) entry which is preliminary data.</text>
</comment>
<accession>A0A3N1HKH5</accession>
<gene>
    <name evidence="3" type="ORF">EDC03_2256</name>
</gene>
<dbReference type="AlphaFoldDB" id="A0A3N1HKH5"/>
<keyword evidence="2" id="KW-0732">Signal</keyword>
<feature type="signal peptide" evidence="2">
    <location>
        <begin position="1"/>
        <end position="32"/>
    </location>
</feature>
<feature type="compositionally biased region" description="Low complexity" evidence="1">
    <location>
        <begin position="23"/>
        <end position="50"/>
    </location>
</feature>
<proteinExistence type="predicted"/>
<evidence type="ECO:0000313" key="3">
    <source>
        <dbReference type="EMBL" id="ROP42965.1"/>
    </source>
</evidence>
<feature type="region of interest" description="Disordered" evidence="1">
    <location>
        <begin position="23"/>
        <end position="107"/>
    </location>
</feature>
<protein>
    <recommendedName>
        <fullName evidence="5">DUF5666 domain-containing protein</fullName>
    </recommendedName>
</protein>
<evidence type="ECO:0000313" key="4">
    <source>
        <dbReference type="Proteomes" id="UP000276232"/>
    </source>
</evidence>
<dbReference type="InParanoid" id="A0A3N1HKH5"/>
<name>A0A3N1HKH5_9ACTN</name>
<dbReference type="PROSITE" id="PS51257">
    <property type="entry name" value="PROKAR_LIPOPROTEIN"/>
    <property type="match status" value="1"/>
</dbReference>
<sequence length="170" mass="16935">MRTTPRTPAALAVVAVLAALGAGCGAPAPAPAAPSVTTSAPSPTTDAPGTQDGDVATDQPPTDPTTPPPTTPPPSRGASPSLPLLPRPTAPPTAPTDVPRPTRYEGAVVEPSAPGCVEMEVGGQRFTLLLPEGTEVAVGDRLVVRGTPRPTERATGCAGTQVAVDEVRTA</sequence>
<feature type="compositionally biased region" description="Pro residues" evidence="1">
    <location>
        <begin position="61"/>
        <end position="75"/>
    </location>
</feature>
<organism evidence="3 4">
    <name type="scientific">Pseudokineococcus lusitanus</name>
    <dbReference type="NCBI Taxonomy" id="763993"/>
    <lineage>
        <taxon>Bacteria</taxon>
        <taxon>Bacillati</taxon>
        <taxon>Actinomycetota</taxon>
        <taxon>Actinomycetes</taxon>
        <taxon>Kineosporiales</taxon>
        <taxon>Kineosporiaceae</taxon>
        <taxon>Pseudokineococcus</taxon>
    </lineage>
</organism>
<dbReference type="RefSeq" id="WP_158674277.1">
    <property type="nucleotide sequence ID" value="NZ_RJKN01000005.1"/>
</dbReference>
<feature type="chain" id="PRO_5018265811" description="DUF5666 domain-containing protein" evidence="2">
    <location>
        <begin position="33"/>
        <end position="170"/>
    </location>
</feature>
<evidence type="ECO:0008006" key="5">
    <source>
        <dbReference type="Google" id="ProtNLM"/>
    </source>
</evidence>
<dbReference type="Proteomes" id="UP000276232">
    <property type="component" value="Unassembled WGS sequence"/>
</dbReference>
<feature type="compositionally biased region" description="Pro residues" evidence="1">
    <location>
        <begin position="83"/>
        <end position="94"/>
    </location>
</feature>
<dbReference type="EMBL" id="RJKN01000005">
    <property type="protein sequence ID" value="ROP42965.1"/>
    <property type="molecule type" value="Genomic_DNA"/>
</dbReference>
<evidence type="ECO:0000256" key="2">
    <source>
        <dbReference type="SAM" id="SignalP"/>
    </source>
</evidence>
<evidence type="ECO:0000256" key="1">
    <source>
        <dbReference type="SAM" id="MobiDB-lite"/>
    </source>
</evidence>
<keyword evidence="4" id="KW-1185">Reference proteome</keyword>